<dbReference type="Proteomes" id="UP001152523">
    <property type="component" value="Unassembled WGS sequence"/>
</dbReference>
<proteinExistence type="predicted"/>
<reference evidence="2" key="1">
    <citation type="submission" date="2022-07" db="EMBL/GenBank/DDBJ databases">
        <authorList>
            <person name="Macas J."/>
            <person name="Novak P."/>
            <person name="Neumann P."/>
        </authorList>
    </citation>
    <scope>NUCLEOTIDE SEQUENCE</scope>
</reference>
<dbReference type="EMBL" id="CAMAPF010000018">
    <property type="protein sequence ID" value="CAH9070998.1"/>
    <property type="molecule type" value="Genomic_DNA"/>
</dbReference>
<evidence type="ECO:0000256" key="1">
    <source>
        <dbReference type="SAM" id="MobiDB-lite"/>
    </source>
</evidence>
<organism evidence="2 3">
    <name type="scientific">Cuscuta epithymum</name>
    <dbReference type="NCBI Taxonomy" id="186058"/>
    <lineage>
        <taxon>Eukaryota</taxon>
        <taxon>Viridiplantae</taxon>
        <taxon>Streptophyta</taxon>
        <taxon>Embryophyta</taxon>
        <taxon>Tracheophyta</taxon>
        <taxon>Spermatophyta</taxon>
        <taxon>Magnoliopsida</taxon>
        <taxon>eudicotyledons</taxon>
        <taxon>Gunneridae</taxon>
        <taxon>Pentapetalae</taxon>
        <taxon>asterids</taxon>
        <taxon>lamiids</taxon>
        <taxon>Solanales</taxon>
        <taxon>Convolvulaceae</taxon>
        <taxon>Cuscuteae</taxon>
        <taxon>Cuscuta</taxon>
        <taxon>Cuscuta subgen. Cuscuta</taxon>
    </lineage>
</organism>
<evidence type="ECO:0000313" key="2">
    <source>
        <dbReference type="EMBL" id="CAH9070998.1"/>
    </source>
</evidence>
<name>A0AAV0CA95_9ASTE</name>
<comment type="caution">
    <text evidence="2">The sequence shown here is derived from an EMBL/GenBank/DDBJ whole genome shotgun (WGS) entry which is preliminary data.</text>
</comment>
<dbReference type="EMBL" id="CAMAPF010000018">
    <property type="protein sequence ID" value="CAH9071000.1"/>
    <property type="molecule type" value="Genomic_DNA"/>
</dbReference>
<evidence type="ECO:0000313" key="3">
    <source>
        <dbReference type="Proteomes" id="UP001152523"/>
    </source>
</evidence>
<dbReference type="AlphaFoldDB" id="A0AAV0CA95"/>
<protein>
    <submittedName>
        <fullName evidence="2">Uncharacterized protein</fullName>
    </submittedName>
</protein>
<accession>A0AAV0CA95</accession>
<sequence>MAPVTRSALHRSADEKSSSTRRGKKVLPVAQPSNNGRGRKRSVVTKSSSVGQGKKCYFADMEMDKCWWIERSPVWKKFKTTVKEIQKSGKDMYGTFHKMFVQFHYYNEWTNDASFVKAVSERFPEYPQFVEALSELLKAYPKLTPNTSPQSAGF</sequence>
<keyword evidence="3" id="KW-1185">Reference proteome</keyword>
<feature type="region of interest" description="Disordered" evidence="1">
    <location>
        <begin position="1"/>
        <end position="51"/>
    </location>
</feature>
<gene>
    <name evidence="2" type="ORF">CEPIT_LOCUS3683</name>
</gene>